<keyword evidence="4" id="KW-0326">Glycosidase</keyword>
<keyword evidence="7" id="KW-1185">Reference proteome</keyword>
<dbReference type="Gene3D" id="3.40.50.1700">
    <property type="entry name" value="Glycoside hydrolase family 3 C-terminal domain"/>
    <property type="match status" value="1"/>
</dbReference>
<evidence type="ECO:0000259" key="5">
    <source>
        <dbReference type="SMART" id="SM01217"/>
    </source>
</evidence>
<comment type="caution">
    <text evidence="6">The sequence shown here is derived from an EMBL/GenBank/DDBJ whole genome shotgun (WGS) entry which is preliminary data.</text>
</comment>
<proteinExistence type="inferred from homology"/>
<evidence type="ECO:0000313" key="6">
    <source>
        <dbReference type="EMBL" id="GAA1836393.1"/>
    </source>
</evidence>
<name>A0ABP4Z0G9_9MICO</name>
<evidence type="ECO:0000256" key="4">
    <source>
        <dbReference type="RuleBase" id="RU361161"/>
    </source>
</evidence>
<keyword evidence="3" id="KW-0119">Carbohydrate metabolism</keyword>
<dbReference type="Pfam" id="PF00933">
    <property type="entry name" value="Glyco_hydro_3"/>
    <property type="match status" value="1"/>
</dbReference>
<dbReference type="InterPro" id="IPR036881">
    <property type="entry name" value="Glyco_hydro_3_C_sf"/>
</dbReference>
<dbReference type="InterPro" id="IPR001764">
    <property type="entry name" value="Glyco_hydro_3_N"/>
</dbReference>
<dbReference type="Proteomes" id="UP001501746">
    <property type="component" value="Unassembled WGS sequence"/>
</dbReference>
<dbReference type="InterPro" id="IPR026891">
    <property type="entry name" value="Fn3-like"/>
</dbReference>
<dbReference type="InterPro" id="IPR002772">
    <property type="entry name" value="Glyco_hydro_3_C"/>
</dbReference>
<protein>
    <submittedName>
        <fullName evidence="6">Glycoside hydrolase family 3 C-terminal domain-containing protein</fullName>
    </submittedName>
</protein>
<dbReference type="SUPFAM" id="SSF52279">
    <property type="entry name" value="Beta-D-glucan exohydrolase, C-terminal domain"/>
    <property type="match status" value="1"/>
</dbReference>
<comment type="similarity">
    <text evidence="1 4">Belongs to the glycosyl hydrolase 3 family.</text>
</comment>
<evidence type="ECO:0000256" key="3">
    <source>
        <dbReference type="ARBA" id="ARBA00023277"/>
    </source>
</evidence>
<evidence type="ECO:0000313" key="7">
    <source>
        <dbReference type="Proteomes" id="UP001501746"/>
    </source>
</evidence>
<reference evidence="7" key="1">
    <citation type="journal article" date="2019" name="Int. J. Syst. Evol. Microbiol.">
        <title>The Global Catalogue of Microorganisms (GCM) 10K type strain sequencing project: providing services to taxonomists for standard genome sequencing and annotation.</title>
        <authorList>
            <consortium name="The Broad Institute Genomics Platform"/>
            <consortium name="The Broad Institute Genome Sequencing Center for Infectious Disease"/>
            <person name="Wu L."/>
            <person name="Ma J."/>
        </authorList>
    </citation>
    <scope>NUCLEOTIDE SEQUENCE [LARGE SCALE GENOMIC DNA]</scope>
    <source>
        <strain evidence="7">JCM 14323</strain>
    </source>
</reference>
<dbReference type="Gene3D" id="3.20.20.300">
    <property type="entry name" value="Glycoside hydrolase, family 3, N-terminal domain"/>
    <property type="match status" value="1"/>
</dbReference>
<accession>A0ABP4Z0G9</accession>
<dbReference type="InterPro" id="IPR050288">
    <property type="entry name" value="Cellulose_deg_GH3"/>
</dbReference>
<dbReference type="InterPro" id="IPR036962">
    <property type="entry name" value="Glyco_hydro_3_N_sf"/>
</dbReference>
<gene>
    <name evidence="6" type="ORF">GCM10009750_21630</name>
</gene>
<dbReference type="Pfam" id="PF01915">
    <property type="entry name" value="Glyco_hydro_3_C"/>
    <property type="match status" value="1"/>
</dbReference>
<evidence type="ECO:0000256" key="1">
    <source>
        <dbReference type="ARBA" id="ARBA00005336"/>
    </source>
</evidence>
<dbReference type="GO" id="GO:0016787">
    <property type="term" value="F:hydrolase activity"/>
    <property type="evidence" value="ECO:0007669"/>
    <property type="project" value="UniProtKB-KW"/>
</dbReference>
<evidence type="ECO:0000256" key="2">
    <source>
        <dbReference type="ARBA" id="ARBA00022801"/>
    </source>
</evidence>
<dbReference type="Pfam" id="PF14310">
    <property type="entry name" value="Fn3-like"/>
    <property type="match status" value="1"/>
</dbReference>
<dbReference type="InterPro" id="IPR017853">
    <property type="entry name" value="GH"/>
</dbReference>
<dbReference type="RefSeq" id="WP_157428694.1">
    <property type="nucleotide sequence ID" value="NZ_BAAANK010000005.1"/>
</dbReference>
<dbReference type="SUPFAM" id="SSF51445">
    <property type="entry name" value="(Trans)glycosidases"/>
    <property type="match status" value="1"/>
</dbReference>
<organism evidence="6 7">
    <name type="scientific">Agromyces salentinus</name>
    <dbReference type="NCBI Taxonomy" id="269421"/>
    <lineage>
        <taxon>Bacteria</taxon>
        <taxon>Bacillati</taxon>
        <taxon>Actinomycetota</taxon>
        <taxon>Actinomycetes</taxon>
        <taxon>Micrococcales</taxon>
        <taxon>Microbacteriaceae</taxon>
        <taxon>Agromyces</taxon>
    </lineage>
</organism>
<dbReference type="PRINTS" id="PR00133">
    <property type="entry name" value="GLHYDRLASE3"/>
</dbReference>
<dbReference type="PROSITE" id="PS00775">
    <property type="entry name" value="GLYCOSYL_HYDROL_F3"/>
    <property type="match status" value="1"/>
</dbReference>
<keyword evidence="2 4" id="KW-0378">Hydrolase</keyword>
<feature type="domain" description="Fibronectin type III-like" evidence="5">
    <location>
        <begin position="579"/>
        <end position="649"/>
    </location>
</feature>
<dbReference type="Gene3D" id="2.60.40.10">
    <property type="entry name" value="Immunoglobulins"/>
    <property type="match status" value="1"/>
</dbReference>
<dbReference type="InterPro" id="IPR019800">
    <property type="entry name" value="Glyco_hydro_3_AS"/>
</dbReference>
<dbReference type="InterPro" id="IPR013783">
    <property type="entry name" value="Ig-like_fold"/>
</dbReference>
<dbReference type="SMART" id="SM01217">
    <property type="entry name" value="Fn3_like"/>
    <property type="match status" value="1"/>
</dbReference>
<dbReference type="EMBL" id="BAAANK010000005">
    <property type="protein sequence ID" value="GAA1836393.1"/>
    <property type="molecule type" value="Genomic_DNA"/>
</dbReference>
<dbReference type="PANTHER" id="PTHR42715">
    <property type="entry name" value="BETA-GLUCOSIDASE"/>
    <property type="match status" value="1"/>
</dbReference>
<sequence>MSAGTEHTAGELAAGLPLEEAASLLSGADFASTTALPERGIRGVTMTDGSNGLAMNLSDWSGKVPATCFPTSSAMAATWDPELVERVAGAIADEARAAGADVLLSPGINLKRSPLGGRNFEYLSEDPLLTARMATAFVRGVQGAGVGACVKHFAVNNQETDRMRVSAEVSERALRELYLAAFEAVVTEAKPWLVMASYNRVNGTYVTEDERLLTGVLREEWGFDGVVVSDWGAVEDRVRAVGAGLDLEMPSTSGASDAQVVAAVRSGALDDAVVRRSAARVVELARRVERRPAARPVDRVAAAELAVEAARAAAVLLRNERSVLPVAATTRLAVLGSLALEPRIQGGGSAGVNAPPAGSLVDELRRHVGAVDHAPGYHPDAVTTTDELLDAAVRVAAASEVAVVVVGLPESAESEGYDRATIDLPEAQLRLLSRVALVAPSTVVVVIAGGVVSLEPWRPSVDAILLAGLAGQGVSVALADLLVGAASPSGRLAETMPLALGDSPSFLSFPGEGGRSIYGEGVFVGYRGHDAAGGAVAYPFGHGLAYTSFEFEDGVVEPVGDGWTASATVRNTGSRPGRAVVQVYVAPPDAPVRRPERTLAGFAGIELEPDESGRVSIAVGRRSVQRWDEASGRWVVDGGSHDFAFAASSRDLRLSVPVEIAGTPADLPLTRDSTLVEWLEHPVAGELLLEELRDADRTGATLGMLTNPTAVLMIGGMPIHRLAVDAGNALSEELLERVRVRSLAGSPERRGTASTPAMS</sequence>
<dbReference type="PANTHER" id="PTHR42715:SF10">
    <property type="entry name" value="BETA-GLUCOSIDASE"/>
    <property type="match status" value="1"/>
</dbReference>